<dbReference type="InterPro" id="IPR032914">
    <property type="entry name" value="Vam6/VPS39/TRAP1"/>
</dbReference>
<dbReference type="PANTHER" id="PTHR12894:SF27">
    <property type="entry name" value="TRANSFORMING GROWTH FACTOR-BETA RECEPTOR-ASSOCIATED PROTEIN 1"/>
    <property type="match status" value="1"/>
</dbReference>
<dbReference type="EMBL" id="JWZX01002920">
    <property type="protein sequence ID" value="KOO25856.1"/>
    <property type="molecule type" value="Genomic_DNA"/>
</dbReference>
<keyword evidence="3" id="KW-0963">Cytoplasm</keyword>
<accession>A0A0M0JGW4</accession>
<proteinExistence type="predicted"/>
<dbReference type="GO" id="GO:0015031">
    <property type="term" value="P:protein transport"/>
    <property type="evidence" value="ECO:0007669"/>
    <property type="project" value="UniProtKB-KW"/>
</dbReference>
<evidence type="ECO:0000313" key="8">
    <source>
        <dbReference type="Proteomes" id="UP000037460"/>
    </source>
</evidence>
<feature type="region of interest" description="Disordered" evidence="5">
    <location>
        <begin position="406"/>
        <end position="463"/>
    </location>
</feature>
<evidence type="ECO:0000259" key="6">
    <source>
        <dbReference type="PROSITE" id="PS50219"/>
    </source>
</evidence>
<feature type="compositionally biased region" description="Low complexity" evidence="5">
    <location>
        <begin position="428"/>
        <end position="441"/>
    </location>
</feature>
<comment type="caution">
    <text evidence="7">The sequence shown here is derived from an EMBL/GenBank/DDBJ whole genome shotgun (WGS) entry which is preliminary data.</text>
</comment>
<dbReference type="GO" id="GO:0005737">
    <property type="term" value="C:cytoplasm"/>
    <property type="evidence" value="ECO:0007669"/>
    <property type="project" value="UniProtKB-SubCell"/>
</dbReference>
<evidence type="ECO:0000256" key="4">
    <source>
        <dbReference type="ARBA" id="ARBA00022927"/>
    </source>
</evidence>
<dbReference type="PROSITE" id="PS50219">
    <property type="entry name" value="CNH"/>
    <property type="match status" value="1"/>
</dbReference>
<dbReference type="GO" id="GO:0006914">
    <property type="term" value="P:autophagy"/>
    <property type="evidence" value="ECO:0007669"/>
    <property type="project" value="TreeGrafter"/>
</dbReference>
<evidence type="ECO:0000256" key="1">
    <source>
        <dbReference type="ARBA" id="ARBA00004496"/>
    </source>
</evidence>
<feature type="domain" description="CNH" evidence="6">
    <location>
        <begin position="29"/>
        <end position="323"/>
    </location>
</feature>
<dbReference type="Proteomes" id="UP000037460">
    <property type="component" value="Unassembled WGS sequence"/>
</dbReference>
<gene>
    <name evidence="7" type="ORF">Ctob_005008</name>
</gene>
<evidence type="ECO:0000313" key="7">
    <source>
        <dbReference type="EMBL" id="KOO25856.1"/>
    </source>
</evidence>
<dbReference type="InterPro" id="IPR001180">
    <property type="entry name" value="CNH_dom"/>
</dbReference>
<comment type="subcellular location">
    <subcellularLocation>
        <location evidence="1">Cytoplasm</location>
    </subcellularLocation>
</comment>
<keyword evidence="4" id="KW-0653">Protein transport</keyword>
<evidence type="ECO:0000256" key="5">
    <source>
        <dbReference type="SAM" id="MobiDB-lite"/>
    </source>
</evidence>
<organism evidence="7 8">
    <name type="scientific">Chrysochromulina tobinii</name>
    <dbReference type="NCBI Taxonomy" id="1460289"/>
    <lineage>
        <taxon>Eukaryota</taxon>
        <taxon>Haptista</taxon>
        <taxon>Haptophyta</taxon>
        <taxon>Prymnesiophyceae</taxon>
        <taxon>Prymnesiales</taxon>
        <taxon>Chrysochromulinaceae</taxon>
        <taxon>Chrysochromulina</taxon>
    </lineage>
</organism>
<protein>
    <recommendedName>
        <fullName evidence="6">CNH domain-containing protein</fullName>
    </recommendedName>
</protein>
<dbReference type="OrthoDB" id="2447174at2759"/>
<dbReference type="PANTHER" id="PTHR12894">
    <property type="entry name" value="CNH DOMAIN CONTAINING"/>
    <property type="match status" value="1"/>
</dbReference>
<dbReference type="AlphaFoldDB" id="A0A0M0JGW4"/>
<feature type="compositionally biased region" description="Basic and acidic residues" evidence="5">
    <location>
        <begin position="406"/>
        <end position="418"/>
    </location>
</feature>
<reference evidence="8" key="1">
    <citation type="journal article" date="2015" name="PLoS Genet.">
        <title>Genome Sequence and Transcriptome Analyses of Chrysochromulina tobin: Metabolic Tools for Enhanced Algal Fitness in the Prominent Order Prymnesiales (Haptophyceae).</title>
        <authorList>
            <person name="Hovde B.T."/>
            <person name="Deodato C.R."/>
            <person name="Hunsperger H.M."/>
            <person name="Ryken S.A."/>
            <person name="Yost W."/>
            <person name="Jha R.K."/>
            <person name="Patterson J."/>
            <person name="Monnat R.J. Jr."/>
            <person name="Barlow S.B."/>
            <person name="Starkenburg S.R."/>
            <person name="Cattolico R.A."/>
        </authorList>
    </citation>
    <scope>NUCLEOTIDE SEQUENCE</scope>
    <source>
        <strain evidence="8">CCMP291</strain>
    </source>
</reference>
<name>A0A0M0JGW4_9EUKA</name>
<dbReference type="Pfam" id="PF00780">
    <property type="entry name" value="CNH"/>
    <property type="match status" value="1"/>
</dbReference>
<evidence type="ECO:0000256" key="3">
    <source>
        <dbReference type="ARBA" id="ARBA00022490"/>
    </source>
</evidence>
<dbReference type="GO" id="GO:0034058">
    <property type="term" value="P:endosomal vesicle fusion"/>
    <property type="evidence" value="ECO:0007669"/>
    <property type="project" value="TreeGrafter"/>
</dbReference>
<keyword evidence="2" id="KW-0813">Transport</keyword>
<sequence length="508" mass="54183">MRRLEPPPPHSAPPAGAGWLVSTVHEDPSVKLTALAAWGDDVAIGTSDGMLLRLAPPAQASAGEAPASTAMTLQGRVRVAAEHAIVQVCAAGPCGMLVLLLADGTVTTHELPSLKPLARLERGVDCTSIAMLHADNADGFRLAAAGRKKLILYRWQAATAAVAGGAGKQLFDAEAACFVPLAEVALQEPIRWMAWGGERQLWLALRGRYARLALPALEMADVLPIPGGAKHTEPLGASLDGGEVLLLSQETLGVFLDNVGRPSRGFSLTLSEAPLALATATPFLVALHKRGAEVHTLLHARPPVQRLPQLAGAIALASAGTAPQPPALRPPAVFVLERRERKESEHKPGHLVKELGHVVKELGRDVKDHVKELGRDVKELGRDIGHHVKELGRDIKGHVKELGRDIKDLVRPHDEEKRGHRRTLSNRGSSSSAHDGAGADLDASRAPNMARESEGSESAEWSAPLPRPVDLMISYLRQLDGTSPEGRALLRKYARVAPRTPLSASEHL</sequence>
<evidence type="ECO:0000256" key="2">
    <source>
        <dbReference type="ARBA" id="ARBA00022448"/>
    </source>
</evidence>
<dbReference type="GO" id="GO:0016020">
    <property type="term" value="C:membrane"/>
    <property type="evidence" value="ECO:0007669"/>
    <property type="project" value="TreeGrafter"/>
</dbReference>
<keyword evidence="8" id="KW-1185">Reference proteome</keyword>